<feature type="domain" description="Glycosyl transferase family 1" evidence="3">
    <location>
        <begin position="212"/>
        <end position="374"/>
    </location>
</feature>
<dbReference type="Pfam" id="PF13439">
    <property type="entry name" value="Glyco_transf_4"/>
    <property type="match status" value="1"/>
</dbReference>
<dbReference type="Gene3D" id="3.40.50.2000">
    <property type="entry name" value="Glycogen Phosphorylase B"/>
    <property type="match status" value="2"/>
</dbReference>
<dbReference type="EMBL" id="JAFGIX010000046">
    <property type="protein sequence ID" value="MBN1573277.1"/>
    <property type="molecule type" value="Genomic_DNA"/>
</dbReference>
<reference evidence="5" key="1">
    <citation type="journal article" date="2021" name="Environ. Microbiol.">
        <title>Genomic characterization of three novel Desulfobacterota classes expand the metabolic and phylogenetic diversity of the phylum.</title>
        <authorList>
            <person name="Murphy C.L."/>
            <person name="Biggerstaff J."/>
            <person name="Eichhorn A."/>
            <person name="Ewing E."/>
            <person name="Shahan R."/>
            <person name="Soriano D."/>
            <person name="Stewart S."/>
            <person name="VanMol K."/>
            <person name="Walker R."/>
            <person name="Walters P."/>
            <person name="Elshahed M.S."/>
            <person name="Youssef N.H."/>
        </authorList>
    </citation>
    <scope>NUCLEOTIDE SEQUENCE</scope>
    <source>
        <strain evidence="5">Zod_Metabat.24</strain>
    </source>
</reference>
<evidence type="ECO:0000259" key="4">
    <source>
        <dbReference type="Pfam" id="PF13439"/>
    </source>
</evidence>
<evidence type="ECO:0000313" key="6">
    <source>
        <dbReference type="Proteomes" id="UP000809273"/>
    </source>
</evidence>
<dbReference type="SUPFAM" id="SSF53756">
    <property type="entry name" value="UDP-Glycosyltransferase/glycogen phosphorylase"/>
    <property type="match status" value="1"/>
</dbReference>
<evidence type="ECO:0000259" key="3">
    <source>
        <dbReference type="Pfam" id="PF00534"/>
    </source>
</evidence>
<feature type="transmembrane region" description="Helical" evidence="2">
    <location>
        <begin position="75"/>
        <end position="92"/>
    </location>
</feature>
<keyword evidence="2" id="KW-0812">Transmembrane</keyword>
<dbReference type="GO" id="GO:0009103">
    <property type="term" value="P:lipopolysaccharide biosynthetic process"/>
    <property type="evidence" value="ECO:0007669"/>
    <property type="project" value="TreeGrafter"/>
</dbReference>
<dbReference type="InterPro" id="IPR028098">
    <property type="entry name" value="Glyco_trans_4-like_N"/>
</dbReference>
<name>A0A9D8KEZ8_9DELT</name>
<dbReference type="Proteomes" id="UP000809273">
    <property type="component" value="Unassembled WGS sequence"/>
</dbReference>
<protein>
    <submittedName>
        <fullName evidence="5">Glycosyltransferase family 4 protein</fullName>
    </submittedName>
</protein>
<keyword evidence="1" id="KW-0808">Transferase</keyword>
<proteinExistence type="predicted"/>
<feature type="transmembrane region" description="Helical" evidence="2">
    <location>
        <begin position="104"/>
        <end position="128"/>
    </location>
</feature>
<dbReference type="GO" id="GO:0016757">
    <property type="term" value="F:glycosyltransferase activity"/>
    <property type="evidence" value="ECO:0007669"/>
    <property type="project" value="InterPro"/>
</dbReference>
<dbReference type="AlphaFoldDB" id="A0A9D8KEZ8"/>
<gene>
    <name evidence="5" type="ORF">JW984_08800</name>
</gene>
<comment type="caution">
    <text evidence="5">The sequence shown here is derived from an EMBL/GenBank/DDBJ whole genome shotgun (WGS) entry which is preliminary data.</text>
</comment>
<reference evidence="5" key="2">
    <citation type="submission" date="2021-01" db="EMBL/GenBank/DDBJ databases">
        <authorList>
            <person name="Hahn C.R."/>
            <person name="Youssef N.H."/>
            <person name="Elshahed M."/>
        </authorList>
    </citation>
    <scope>NUCLEOTIDE SEQUENCE</scope>
    <source>
        <strain evidence="5">Zod_Metabat.24</strain>
    </source>
</reference>
<dbReference type="Pfam" id="PF00534">
    <property type="entry name" value="Glycos_transf_1"/>
    <property type="match status" value="1"/>
</dbReference>
<keyword evidence="2" id="KW-0472">Membrane</keyword>
<dbReference type="CDD" id="cd03801">
    <property type="entry name" value="GT4_PimA-like"/>
    <property type="match status" value="1"/>
</dbReference>
<dbReference type="PANTHER" id="PTHR46401">
    <property type="entry name" value="GLYCOSYLTRANSFERASE WBBK-RELATED"/>
    <property type="match status" value="1"/>
</dbReference>
<evidence type="ECO:0000256" key="2">
    <source>
        <dbReference type="SAM" id="Phobius"/>
    </source>
</evidence>
<organism evidence="5 6">
    <name type="scientific">Candidatus Zymogenus saltonus</name>
    <dbReference type="NCBI Taxonomy" id="2844893"/>
    <lineage>
        <taxon>Bacteria</taxon>
        <taxon>Deltaproteobacteria</taxon>
        <taxon>Candidatus Zymogenia</taxon>
        <taxon>Candidatus Zymogeniales</taxon>
        <taxon>Candidatus Zymogenaceae</taxon>
        <taxon>Candidatus Zymogenus</taxon>
    </lineage>
</organism>
<keyword evidence="2" id="KW-1133">Transmembrane helix</keyword>
<dbReference type="PANTHER" id="PTHR46401:SF2">
    <property type="entry name" value="GLYCOSYLTRANSFERASE WBBK-RELATED"/>
    <property type="match status" value="1"/>
</dbReference>
<accession>A0A9D8KEZ8</accession>
<evidence type="ECO:0000256" key="1">
    <source>
        <dbReference type="ARBA" id="ARBA00022679"/>
    </source>
</evidence>
<dbReference type="InterPro" id="IPR001296">
    <property type="entry name" value="Glyco_trans_1"/>
</dbReference>
<sequence>MRRKVKEGGHIFYACYEDLTKEVAWTVHIREVVNNWVDMGRSVTLFCPSRFPFKIPPECRVVYVPSLNVRIVGEYLYFLLLPVYILFYGIKLKPRALYCREMSLIFFLFVACKLVGIPLIVEINGFLVDDLRIIGTSRLKIRFFSLMQRINFGLADALVFASSELKERHVEMYNLDVERTYVVPNGVDTDLFSPGEKGRVIKNISRLGGIKLDPKRSYVTFVGSFYPHSSTRSIVEASKYVAWERGDVDFLMIGDGHDLPLCRKIAEENRLLERVFFLGVRPHSEIPDFVRASSVLIFVTTDPKRWGNSMKILEYMSSGGAVIRNYKTLFDVPLTHGEDFFFIEDVSPKKLAGAIAALIDDYELRERIGRGARRLILKNFSWRRTATRLLEIIDGQ</sequence>
<evidence type="ECO:0000313" key="5">
    <source>
        <dbReference type="EMBL" id="MBN1573277.1"/>
    </source>
</evidence>
<feature type="domain" description="Glycosyltransferase subfamily 4-like N-terminal" evidence="4">
    <location>
        <begin position="27"/>
        <end position="190"/>
    </location>
</feature>